<dbReference type="SUPFAM" id="SSF52047">
    <property type="entry name" value="RNI-like"/>
    <property type="match status" value="1"/>
</dbReference>
<dbReference type="EMBL" id="KV419419">
    <property type="protein sequence ID" value="KZS90839.1"/>
    <property type="molecule type" value="Genomic_DNA"/>
</dbReference>
<dbReference type="AlphaFoldDB" id="A0A164RSG0"/>
<dbReference type="OrthoDB" id="2884925at2759"/>
<organism evidence="1 2">
    <name type="scientific">Sistotremastrum niveocremeum HHB9708</name>
    <dbReference type="NCBI Taxonomy" id="1314777"/>
    <lineage>
        <taxon>Eukaryota</taxon>
        <taxon>Fungi</taxon>
        <taxon>Dikarya</taxon>
        <taxon>Basidiomycota</taxon>
        <taxon>Agaricomycotina</taxon>
        <taxon>Agaricomycetes</taxon>
        <taxon>Sistotremastrales</taxon>
        <taxon>Sistotremastraceae</taxon>
        <taxon>Sertulicium</taxon>
        <taxon>Sertulicium niveocremeum</taxon>
    </lineage>
</organism>
<proteinExistence type="predicted"/>
<keyword evidence="2" id="KW-1185">Reference proteome</keyword>
<reference evidence="1 2" key="1">
    <citation type="journal article" date="2016" name="Mol. Biol. Evol.">
        <title>Comparative Genomics of Early-Diverging Mushroom-Forming Fungi Provides Insights into the Origins of Lignocellulose Decay Capabilities.</title>
        <authorList>
            <person name="Nagy L.G."/>
            <person name="Riley R."/>
            <person name="Tritt A."/>
            <person name="Adam C."/>
            <person name="Daum C."/>
            <person name="Floudas D."/>
            <person name="Sun H."/>
            <person name="Yadav J.S."/>
            <person name="Pangilinan J."/>
            <person name="Larsson K.H."/>
            <person name="Matsuura K."/>
            <person name="Barry K."/>
            <person name="Labutti K."/>
            <person name="Kuo R."/>
            <person name="Ohm R.A."/>
            <person name="Bhattacharya S.S."/>
            <person name="Shirouzu T."/>
            <person name="Yoshinaga Y."/>
            <person name="Martin F.M."/>
            <person name="Grigoriev I.V."/>
            <person name="Hibbett D.S."/>
        </authorList>
    </citation>
    <scope>NUCLEOTIDE SEQUENCE [LARGE SCALE GENOMIC DNA]</scope>
    <source>
        <strain evidence="1 2">HHB9708</strain>
    </source>
</reference>
<accession>A0A164RSG0</accession>
<evidence type="ECO:0000313" key="1">
    <source>
        <dbReference type="EMBL" id="KZS90839.1"/>
    </source>
</evidence>
<protein>
    <submittedName>
        <fullName evidence="1">Uncharacterized protein</fullName>
    </submittedName>
</protein>
<sequence length="482" mass="54200">MLRSRQSRAVLRQTVSKTQHEQSLKFGNGLGKAVERLPYELLVAIFTLAAQEHNNFPAVAVLVCRMWRNVALDHSPLWAFLWLNHHSPKSKYLLWNQRLGTHYDDGRHITVVVPVDEQVCNADWQYIVLALSTRTYPITSFHFDGSIRALDYIYLGAGPLGSCEELSLHVDSDSVRNSSPYSCCCVPIWPRCGDVSAPRVLSFSSIAVEFFFDPDHLTILELFDLSDSTFPDPRILMTALAKMPVLRTLVVEYTGFRGGHDFSDLPGIRRPSSSLTHLQLSGNWSIGKFMASIDLPNVQTFVLDNTPASALDILRILAQSSPPLRTLSLSRTRLDLNLLLHSLSTLPVLSALSSITLLDIGYSSFPETLVRQFYRPLVFSPSLDSLTLYGDHGRQEIRVGNSFSNSEVICDECPEGYDIARIRKSFIDGLMKRSPHSTCDYSSPVAAEHRKNLQQSLKPVTGLRAVLVDTKRRMRRLVSRRK</sequence>
<dbReference type="Proteomes" id="UP000076722">
    <property type="component" value="Unassembled WGS sequence"/>
</dbReference>
<evidence type="ECO:0000313" key="2">
    <source>
        <dbReference type="Proteomes" id="UP000076722"/>
    </source>
</evidence>
<dbReference type="Gene3D" id="3.80.10.10">
    <property type="entry name" value="Ribonuclease Inhibitor"/>
    <property type="match status" value="1"/>
</dbReference>
<gene>
    <name evidence="1" type="ORF">SISNIDRAFT_457456</name>
</gene>
<dbReference type="InterPro" id="IPR032675">
    <property type="entry name" value="LRR_dom_sf"/>
</dbReference>
<name>A0A164RSG0_9AGAM</name>